<protein>
    <submittedName>
        <fullName evidence="2">Uncharacterized protein</fullName>
    </submittedName>
</protein>
<keyword evidence="1" id="KW-0812">Transmembrane</keyword>
<dbReference type="AlphaFoldDB" id="A0A1A9VUS9"/>
<name>A0A1A9VUS9_GLOAU</name>
<reference evidence="2" key="1">
    <citation type="submission" date="2020-05" db="UniProtKB">
        <authorList>
            <consortium name="EnsemblMetazoa"/>
        </authorList>
    </citation>
    <scope>IDENTIFICATION</scope>
    <source>
        <strain evidence="2">TTRI</strain>
    </source>
</reference>
<proteinExistence type="predicted"/>
<feature type="transmembrane region" description="Helical" evidence="1">
    <location>
        <begin position="80"/>
        <end position="97"/>
    </location>
</feature>
<sequence length="105" mass="12305">MNNQNRSVDLRLLKMDAKSSGTERRGLLKRRKRLEYRSICVCMLCMLGERKLKITKCINYFMNESVYGNAIVRLKRYNRFYAIIISFTCIFITAAKGKKVLALEL</sequence>
<keyword evidence="1" id="KW-0472">Membrane</keyword>
<dbReference type="VEuPathDB" id="VectorBase:GAUT048383"/>
<evidence type="ECO:0000256" key="1">
    <source>
        <dbReference type="SAM" id="Phobius"/>
    </source>
</evidence>
<keyword evidence="1" id="KW-1133">Transmembrane helix</keyword>
<evidence type="ECO:0000313" key="3">
    <source>
        <dbReference type="Proteomes" id="UP000078200"/>
    </source>
</evidence>
<accession>A0A1A9VUS9</accession>
<evidence type="ECO:0000313" key="2">
    <source>
        <dbReference type="EnsemblMetazoa" id="GAUT048383-PA"/>
    </source>
</evidence>
<organism evidence="2 3">
    <name type="scientific">Glossina austeni</name>
    <name type="common">Savannah tsetse fly</name>
    <dbReference type="NCBI Taxonomy" id="7395"/>
    <lineage>
        <taxon>Eukaryota</taxon>
        <taxon>Metazoa</taxon>
        <taxon>Ecdysozoa</taxon>
        <taxon>Arthropoda</taxon>
        <taxon>Hexapoda</taxon>
        <taxon>Insecta</taxon>
        <taxon>Pterygota</taxon>
        <taxon>Neoptera</taxon>
        <taxon>Endopterygota</taxon>
        <taxon>Diptera</taxon>
        <taxon>Brachycera</taxon>
        <taxon>Muscomorpha</taxon>
        <taxon>Hippoboscoidea</taxon>
        <taxon>Glossinidae</taxon>
        <taxon>Glossina</taxon>
    </lineage>
</organism>
<dbReference type="EnsemblMetazoa" id="GAUT048383-RA">
    <property type="protein sequence ID" value="GAUT048383-PA"/>
    <property type="gene ID" value="GAUT048383"/>
</dbReference>
<dbReference type="Proteomes" id="UP000078200">
    <property type="component" value="Unassembled WGS sequence"/>
</dbReference>
<keyword evidence="3" id="KW-1185">Reference proteome</keyword>